<dbReference type="SMART" id="SM00849">
    <property type="entry name" value="Lactamase_B"/>
    <property type="match status" value="1"/>
</dbReference>
<dbReference type="Gene3D" id="3.60.15.10">
    <property type="entry name" value="Ribonuclease Z/Hydroxyacylglutathione hydrolase-like"/>
    <property type="match status" value="1"/>
</dbReference>
<dbReference type="AlphaFoldDB" id="A0A8H7IVF6"/>
<dbReference type="GO" id="GO:0050313">
    <property type="term" value="F:sulfur dioxygenase activity"/>
    <property type="evidence" value="ECO:0007669"/>
    <property type="project" value="InterPro"/>
</dbReference>
<dbReference type="FunFam" id="3.60.15.10:FF:000033">
    <property type="entry name" value="MBL fold metallo-hydrolase"/>
    <property type="match status" value="1"/>
</dbReference>
<organism evidence="4 5">
    <name type="scientific">Ascochyta lentis</name>
    <dbReference type="NCBI Taxonomy" id="205686"/>
    <lineage>
        <taxon>Eukaryota</taxon>
        <taxon>Fungi</taxon>
        <taxon>Dikarya</taxon>
        <taxon>Ascomycota</taxon>
        <taxon>Pezizomycotina</taxon>
        <taxon>Dothideomycetes</taxon>
        <taxon>Pleosporomycetidae</taxon>
        <taxon>Pleosporales</taxon>
        <taxon>Pleosporineae</taxon>
        <taxon>Didymellaceae</taxon>
        <taxon>Ascochyta</taxon>
    </lineage>
</organism>
<accession>A0A8H7IVF6</accession>
<dbReference type="OrthoDB" id="449487at2759"/>
<keyword evidence="1" id="KW-0479">Metal-binding</keyword>
<dbReference type="EMBL" id="RZGK01000015">
    <property type="protein sequence ID" value="KAF9693510.1"/>
    <property type="molecule type" value="Genomic_DNA"/>
</dbReference>
<evidence type="ECO:0000313" key="5">
    <source>
        <dbReference type="Proteomes" id="UP000651452"/>
    </source>
</evidence>
<evidence type="ECO:0000256" key="1">
    <source>
        <dbReference type="ARBA" id="ARBA00022723"/>
    </source>
</evidence>
<keyword evidence="5" id="KW-1185">Reference proteome</keyword>
<sequence length="389" mass="42887">MTASHQTPLSIVRTVSSRLTPIPAPSRAPRHERALFFGSCQQCAGLKRNASKITVPQRPLRVGAGFRSITYSTQPKLSREYSSSTKEYPSSTPHEPIIHHVFEPTTGTFQYIVTDSSSNAAVIIDPVLDFDPATATISTASADALFALVAERRYNVEYILETHAHADHLSAASYLQAKLMQSQSQTPRIGIGKRIGQVQKLFSKRYGVPAHEHTIAFDKLFDDDETFRVGSLQIQAIHLPGHTPDHMGYKTGSHVFCGDSLFHADIGTARTDFPGGSAQQLWQSGQKLLALPDETSIWTGHDYPPADRTMPVPFMTVRQHKEANKHLKSGMTEDSFVKARRERDAALAAPKLLHQSLQINVRGGKLPEPDEGGRRMLKVPLNLPGIGSW</sequence>
<evidence type="ECO:0000256" key="2">
    <source>
        <dbReference type="SAM" id="MobiDB-lite"/>
    </source>
</evidence>
<dbReference type="PANTHER" id="PTHR43084">
    <property type="entry name" value="PERSULFIDE DIOXYGENASE ETHE1"/>
    <property type="match status" value="1"/>
</dbReference>
<dbReference type="CDD" id="cd07724">
    <property type="entry name" value="POD-like_MBL-fold"/>
    <property type="match status" value="1"/>
</dbReference>
<dbReference type="Pfam" id="PF00753">
    <property type="entry name" value="Lactamase_B"/>
    <property type="match status" value="1"/>
</dbReference>
<dbReference type="Proteomes" id="UP000651452">
    <property type="component" value="Unassembled WGS sequence"/>
</dbReference>
<evidence type="ECO:0000313" key="4">
    <source>
        <dbReference type="EMBL" id="KAF9693510.1"/>
    </source>
</evidence>
<dbReference type="InterPro" id="IPR051682">
    <property type="entry name" value="Mito_Persulfide_Diox"/>
</dbReference>
<dbReference type="InterPro" id="IPR001279">
    <property type="entry name" value="Metallo-B-lactamas"/>
</dbReference>
<feature type="region of interest" description="Disordered" evidence="2">
    <location>
        <begin position="77"/>
        <end position="96"/>
    </location>
</feature>
<reference evidence="4" key="1">
    <citation type="submission" date="2018-12" db="EMBL/GenBank/DDBJ databases">
        <authorList>
            <person name="Syme R.A."/>
            <person name="Farfan-Caceres L."/>
            <person name="Lichtenzveig J."/>
        </authorList>
    </citation>
    <scope>NUCLEOTIDE SEQUENCE</scope>
    <source>
        <strain evidence="4">Al4</strain>
    </source>
</reference>
<feature type="compositionally biased region" description="Polar residues" evidence="2">
    <location>
        <begin position="77"/>
        <end position="93"/>
    </location>
</feature>
<protein>
    <recommendedName>
        <fullName evidence="3">Metallo-beta-lactamase domain-containing protein</fullName>
    </recommendedName>
</protein>
<dbReference type="InterPro" id="IPR036866">
    <property type="entry name" value="RibonucZ/Hydroxyglut_hydro"/>
</dbReference>
<proteinExistence type="predicted"/>
<reference evidence="4" key="2">
    <citation type="submission" date="2020-09" db="EMBL/GenBank/DDBJ databases">
        <title>Reference genome assembly for Australian Ascochyta lentis isolate Al4.</title>
        <authorList>
            <person name="Lee R.C."/>
            <person name="Farfan-Caceres L.M."/>
            <person name="Debler J.W."/>
            <person name="Williams A.H."/>
            <person name="Henares B.M."/>
        </authorList>
    </citation>
    <scope>NUCLEOTIDE SEQUENCE</scope>
    <source>
        <strain evidence="4">Al4</strain>
    </source>
</reference>
<dbReference type="InterPro" id="IPR044528">
    <property type="entry name" value="POD-like_MBL-fold"/>
</dbReference>
<gene>
    <name evidence="4" type="ORF">EKO04_008397</name>
</gene>
<evidence type="ECO:0000259" key="3">
    <source>
        <dbReference type="SMART" id="SM00849"/>
    </source>
</evidence>
<dbReference type="SUPFAM" id="SSF56281">
    <property type="entry name" value="Metallo-hydrolase/oxidoreductase"/>
    <property type="match status" value="1"/>
</dbReference>
<dbReference type="GO" id="GO:0070813">
    <property type="term" value="P:hydrogen sulfide metabolic process"/>
    <property type="evidence" value="ECO:0007669"/>
    <property type="project" value="TreeGrafter"/>
</dbReference>
<dbReference type="PANTHER" id="PTHR43084:SF1">
    <property type="entry name" value="PERSULFIDE DIOXYGENASE ETHE1, MITOCHONDRIAL"/>
    <property type="match status" value="1"/>
</dbReference>
<feature type="domain" description="Metallo-beta-lactamase" evidence="3">
    <location>
        <begin position="107"/>
        <end position="301"/>
    </location>
</feature>
<dbReference type="GO" id="GO:0006749">
    <property type="term" value="P:glutathione metabolic process"/>
    <property type="evidence" value="ECO:0007669"/>
    <property type="project" value="InterPro"/>
</dbReference>
<comment type="caution">
    <text evidence="4">The sequence shown here is derived from an EMBL/GenBank/DDBJ whole genome shotgun (WGS) entry which is preliminary data.</text>
</comment>
<dbReference type="GO" id="GO:0046872">
    <property type="term" value="F:metal ion binding"/>
    <property type="evidence" value="ECO:0007669"/>
    <property type="project" value="UniProtKB-KW"/>
</dbReference>
<name>A0A8H7IVF6_9PLEO</name>